<dbReference type="PANTHER" id="PTHR23044">
    <property type="entry name" value="3'-5' EXONUCLEASE ERI1-RELATED"/>
    <property type="match status" value="1"/>
</dbReference>
<accession>A0A9L0J962</accession>
<organism evidence="3 4">
    <name type="scientific">Equus asinus</name>
    <name type="common">Donkey</name>
    <name type="synonym">Equus africanus asinus</name>
    <dbReference type="NCBI Taxonomy" id="9793"/>
    <lineage>
        <taxon>Eukaryota</taxon>
        <taxon>Metazoa</taxon>
        <taxon>Chordata</taxon>
        <taxon>Craniata</taxon>
        <taxon>Vertebrata</taxon>
        <taxon>Euteleostomi</taxon>
        <taxon>Mammalia</taxon>
        <taxon>Eutheria</taxon>
        <taxon>Laurasiatheria</taxon>
        <taxon>Perissodactyla</taxon>
        <taxon>Equidae</taxon>
        <taxon>Equus</taxon>
    </lineage>
</organism>
<proteinExistence type="predicted"/>
<dbReference type="Proteomes" id="UP000694387">
    <property type="component" value="Chromosome 14"/>
</dbReference>
<feature type="compositionally biased region" description="Basic residues" evidence="1">
    <location>
        <begin position="88"/>
        <end position="100"/>
    </location>
</feature>
<evidence type="ECO:0000256" key="1">
    <source>
        <dbReference type="SAM" id="MobiDB-lite"/>
    </source>
</evidence>
<dbReference type="Pfam" id="PF00929">
    <property type="entry name" value="RNase_T"/>
    <property type="match status" value="1"/>
</dbReference>
<evidence type="ECO:0000313" key="3">
    <source>
        <dbReference type="Ensembl" id="ENSEASP00005049841.1"/>
    </source>
</evidence>
<keyword evidence="4" id="KW-1185">Reference proteome</keyword>
<feature type="domain" description="Exonuclease" evidence="2">
    <location>
        <begin position="154"/>
        <end position="212"/>
    </location>
</feature>
<dbReference type="PANTHER" id="PTHR23044:SF61">
    <property type="entry name" value="3'-5' EXORIBONUCLEASE 1-RELATED"/>
    <property type="match status" value="1"/>
</dbReference>
<dbReference type="Ensembl" id="ENSEAST00005056019.1">
    <property type="protein sequence ID" value="ENSEASP00005049841.1"/>
    <property type="gene ID" value="ENSEASG00005032736.1"/>
</dbReference>
<reference evidence="3" key="2">
    <citation type="submission" date="2025-08" db="UniProtKB">
        <authorList>
            <consortium name="Ensembl"/>
        </authorList>
    </citation>
    <scope>IDENTIFICATION</scope>
</reference>
<dbReference type="Gene3D" id="3.30.420.10">
    <property type="entry name" value="Ribonuclease H-like superfamily/Ribonuclease H"/>
    <property type="match status" value="1"/>
</dbReference>
<name>A0A9L0J962_EQUAS</name>
<dbReference type="GeneTree" id="ENSGT01090000263383"/>
<dbReference type="InterPro" id="IPR036397">
    <property type="entry name" value="RNaseH_sf"/>
</dbReference>
<dbReference type="AlphaFoldDB" id="A0A9L0J962"/>
<dbReference type="SUPFAM" id="SSF53098">
    <property type="entry name" value="Ribonuclease H-like"/>
    <property type="match status" value="1"/>
</dbReference>
<reference evidence="3" key="3">
    <citation type="submission" date="2025-09" db="UniProtKB">
        <authorList>
            <consortium name="Ensembl"/>
        </authorList>
    </citation>
    <scope>IDENTIFICATION</scope>
</reference>
<dbReference type="InterPro" id="IPR012337">
    <property type="entry name" value="RNaseH-like_sf"/>
</dbReference>
<evidence type="ECO:0000259" key="2">
    <source>
        <dbReference type="Pfam" id="PF00929"/>
    </source>
</evidence>
<protein>
    <recommendedName>
        <fullName evidence="2">Exonuclease domain-containing protein</fullName>
    </recommendedName>
</protein>
<evidence type="ECO:0000313" key="4">
    <source>
        <dbReference type="Proteomes" id="UP000694387"/>
    </source>
</evidence>
<dbReference type="InterPro" id="IPR051274">
    <property type="entry name" value="3-5_Exoribonuclease"/>
</dbReference>
<feature type="region of interest" description="Disordered" evidence="1">
    <location>
        <begin position="1"/>
        <end position="28"/>
    </location>
</feature>
<dbReference type="GO" id="GO:0003676">
    <property type="term" value="F:nucleic acid binding"/>
    <property type="evidence" value="ECO:0007669"/>
    <property type="project" value="InterPro"/>
</dbReference>
<reference evidence="3 4" key="1">
    <citation type="journal article" date="2020" name="Nat. Commun.">
        <title>Donkey genomes provide new insights into domestication and selection for coat color.</title>
        <authorList>
            <person name="Wang"/>
            <person name="C."/>
            <person name="Li"/>
            <person name="H."/>
            <person name="Guo"/>
            <person name="Y."/>
            <person name="Huang"/>
            <person name="J."/>
            <person name="Sun"/>
            <person name="Y."/>
            <person name="Min"/>
            <person name="J."/>
            <person name="Wang"/>
            <person name="J."/>
            <person name="Fang"/>
            <person name="X."/>
            <person name="Zhao"/>
            <person name="Z."/>
            <person name="Wang"/>
            <person name="S."/>
            <person name="Zhang"/>
            <person name="Y."/>
            <person name="Liu"/>
            <person name="Q."/>
            <person name="Jiang"/>
            <person name="Q."/>
            <person name="Wang"/>
            <person name="X."/>
            <person name="Guo"/>
            <person name="Y."/>
            <person name="Yang"/>
            <person name="C."/>
            <person name="Wang"/>
            <person name="Y."/>
            <person name="Tian"/>
            <person name="F."/>
            <person name="Zhuang"/>
            <person name="G."/>
            <person name="Fan"/>
            <person name="Y."/>
            <person name="Gao"/>
            <person name="Q."/>
            <person name="Li"/>
            <person name="Y."/>
            <person name="Ju"/>
            <person name="Z."/>
            <person name="Li"/>
            <person name="J."/>
            <person name="Li"/>
            <person name="R."/>
            <person name="Hou"/>
            <person name="M."/>
            <person name="Yang"/>
            <person name="G."/>
            <person name="Liu"/>
            <person name="G."/>
            <person name="Liu"/>
            <person name="W."/>
            <person name="Guo"/>
            <person name="J."/>
            <person name="Pan"/>
            <person name="S."/>
            <person name="Fan"/>
            <person name="G."/>
            <person name="Zhang"/>
            <person name="W."/>
            <person name="Zhang"/>
            <person name="R."/>
            <person name="Yu"/>
            <person name="J."/>
            <person name="Zhang"/>
            <person name="X."/>
            <person name="Yin"/>
            <person name="Q."/>
            <person name="Ji"/>
            <person name="C."/>
            <person name="Jin"/>
            <person name="Y."/>
            <person name="Yue"/>
            <person name="G."/>
            <person name="Liu"/>
            <person name="M."/>
            <person name="Xu"/>
            <person name="J."/>
            <person name="Liu"/>
            <person name="S."/>
            <person name="Jordana"/>
            <person name="J."/>
            <person name="Noce"/>
            <person name="A."/>
            <person name="Amills"/>
            <person name="M."/>
            <person name="Wu"/>
            <person name="D.D."/>
            <person name="Li"/>
            <person name="S."/>
            <person name="Zhou"/>
            <person name="X. and Zhong"/>
            <person name="J."/>
        </authorList>
    </citation>
    <scope>NUCLEOTIDE SEQUENCE [LARGE SCALE GENOMIC DNA]</scope>
</reference>
<sequence length="238" mass="26569">GCAERRAGAEETPTAGFPSGGQQGVHGYRLLRTLPTSVHTALPAAERTAPPQAQRFYRPRRRQDSRRFPKGANATLPVGNREWGIPKRLPRPRAPKTPRKSRAESSDRRHHSLRLSLSRRRNSLFSCARRLNGSEVDSGDFRLLAPEAKVVLLDTSTGETESEFHAYVQSPEHPVLSEFCTELPGIKQAQVDEEVPLKICLSQFCKWIQKTQQQKKIIFASGVADLSTSKVKLCAFDT</sequence>
<feature type="region of interest" description="Disordered" evidence="1">
    <location>
        <begin position="40"/>
        <end position="113"/>
    </location>
</feature>
<dbReference type="InterPro" id="IPR013520">
    <property type="entry name" value="Ribonucl_H"/>
</dbReference>